<keyword evidence="5" id="KW-0812">Transmembrane</keyword>
<dbReference type="GO" id="GO:0003677">
    <property type="term" value="F:DNA binding"/>
    <property type="evidence" value="ECO:0007669"/>
    <property type="project" value="UniProtKB-KW"/>
</dbReference>
<evidence type="ECO:0000313" key="7">
    <source>
        <dbReference type="EMBL" id="ANS73975.1"/>
    </source>
</evidence>
<feature type="domain" description="Transposase IS4-like" evidence="6">
    <location>
        <begin position="110"/>
        <end position="319"/>
    </location>
</feature>
<dbReference type="PANTHER" id="PTHR33258:SF1">
    <property type="entry name" value="TRANSPOSASE INSL FOR INSERTION SEQUENCE ELEMENT IS186A-RELATED"/>
    <property type="match status" value="1"/>
</dbReference>
<accession>A0A1B1MXT4</accession>
<evidence type="ECO:0000256" key="4">
    <source>
        <dbReference type="ARBA" id="ARBA00023172"/>
    </source>
</evidence>
<reference evidence="7 8" key="1">
    <citation type="submission" date="2016-01" db="EMBL/GenBank/DDBJ databases">
        <title>Complete Genome Sequence of Paenibacillus yonginensis DCY84, a novel Plant Growth-Promoting Bacteria with Elicitation of Induced Systemic Resistance.</title>
        <authorList>
            <person name="Kim Y.J."/>
            <person name="Yang D.C."/>
            <person name="Sukweenadhi J."/>
        </authorList>
    </citation>
    <scope>NUCLEOTIDE SEQUENCE [LARGE SCALE GENOMIC DNA]</scope>
    <source>
        <strain evidence="7 8">DCY84</strain>
    </source>
</reference>
<dbReference type="InterPro" id="IPR012337">
    <property type="entry name" value="RNaseH-like_sf"/>
</dbReference>
<keyword evidence="3" id="KW-0238">DNA-binding</keyword>
<sequence>MKKSITIATILQSVLTPEEVALVVKTVGYTDKARKFTVYHLLQYWCAAASEEWSGYRFGADCAGRSGLPKVHYSSFSGKAAEVPFAVFKEIFHLLVRKCNRETRRKLAFPKELLLIDSTTITVGKTRLPWAPYHGERAGVKLHVALQDRNMQPLNVTETIGSKHDGPIGELLENKAHIMVMDRAYGKLERLDRYKQEGQSFVIRLRDNVHLEKPRALRRELSEGSSVIRDITCQLGTTQCRSEKRHRVVIFRDFEGREIRVVTDLMGITAEQIALIYKARWQIEVFFRWIKQHLNIPKLFGTTENAVYGQLFCALIVFVLLKWLFDGLKHTIPRHPALSFIQFTRFLLLGILPVEWIIGLHRRIQVNHDVSSVTYFG</sequence>
<keyword evidence="5" id="KW-1133">Transmembrane helix</keyword>
<evidence type="ECO:0000256" key="5">
    <source>
        <dbReference type="SAM" id="Phobius"/>
    </source>
</evidence>
<evidence type="ECO:0000256" key="3">
    <source>
        <dbReference type="ARBA" id="ARBA00023125"/>
    </source>
</evidence>
<name>A0A1B1MXT4_9BACL</name>
<feature type="transmembrane region" description="Helical" evidence="5">
    <location>
        <begin position="307"/>
        <end position="325"/>
    </location>
</feature>
<evidence type="ECO:0000313" key="8">
    <source>
        <dbReference type="Proteomes" id="UP000092573"/>
    </source>
</evidence>
<comment type="similarity">
    <text evidence="1">Belongs to the transposase 11 family.</text>
</comment>
<dbReference type="STRING" id="1462996.AWM70_04815"/>
<keyword evidence="4" id="KW-0233">DNA recombination</keyword>
<dbReference type="EMBL" id="CP014167">
    <property type="protein sequence ID" value="ANS73975.1"/>
    <property type="molecule type" value="Genomic_DNA"/>
</dbReference>
<evidence type="ECO:0000256" key="2">
    <source>
        <dbReference type="ARBA" id="ARBA00022578"/>
    </source>
</evidence>
<evidence type="ECO:0000256" key="1">
    <source>
        <dbReference type="ARBA" id="ARBA00010075"/>
    </source>
</evidence>
<dbReference type="RefSeq" id="WP_068694581.1">
    <property type="nucleotide sequence ID" value="NZ_CP014167.1"/>
</dbReference>
<dbReference type="KEGG" id="pyg:AWM70_04815"/>
<dbReference type="AlphaFoldDB" id="A0A1B1MXT4"/>
<dbReference type="NCBIfam" id="NF033592">
    <property type="entry name" value="transpos_IS4_1"/>
    <property type="match status" value="1"/>
</dbReference>
<feature type="transmembrane region" description="Helical" evidence="5">
    <location>
        <begin position="337"/>
        <end position="358"/>
    </location>
</feature>
<proteinExistence type="inferred from homology"/>
<dbReference type="Proteomes" id="UP000092573">
    <property type="component" value="Chromosome"/>
</dbReference>
<keyword evidence="8" id="KW-1185">Reference proteome</keyword>
<evidence type="ECO:0000259" key="6">
    <source>
        <dbReference type="Pfam" id="PF01609"/>
    </source>
</evidence>
<organism evidence="7 8">
    <name type="scientific">Paenibacillus yonginensis</name>
    <dbReference type="NCBI Taxonomy" id="1462996"/>
    <lineage>
        <taxon>Bacteria</taxon>
        <taxon>Bacillati</taxon>
        <taxon>Bacillota</taxon>
        <taxon>Bacilli</taxon>
        <taxon>Bacillales</taxon>
        <taxon>Paenibacillaceae</taxon>
        <taxon>Paenibacillus</taxon>
    </lineage>
</organism>
<dbReference type="GO" id="GO:0006313">
    <property type="term" value="P:DNA transposition"/>
    <property type="evidence" value="ECO:0007669"/>
    <property type="project" value="InterPro"/>
</dbReference>
<dbReference type="InterPro" id="IPR047952">
    <property type="entry name" value="Transpos_IS4"/>
</dbReference>
<keyword evidence="5" id="KW-0472">Membrane</keyword>
<dbReference type="OrthoDB" id="368860at2"/>
<gene>
    <name evidence="7" type="ORF">AWM70_04815</name>
</gene>
<keyword evidence="2" id="KW-0815">Transposition</keyword>
<dbReference type="PANTHER" id="PTHR33258">
    <property type="entry name" value="TRANSPOSASE INSL FOR INSERTION SEQUENCE ELEMENT IS186A-RELATED"/>
    <property type="match status" value="1"/>
</dbReference>
<dbReference type="SUPFAM" id="SSF53098">
    <property type="entry name" value="Ribonuclease H-like"/>
    <property type="match status" value="1"/>
</dbReference>
<dbReference type="GO" id="GO:0004803">
    <property type="term" value="F:transposase activity"/>
    <property type="evidence" value="ECO:0007669"/>
    <property type="project" value="InterPro"/>
</dbReference>
<dbReference type="InterPro" id="IPR002559">
    <property type="entry name" value="Transposase_11"/>
</dbReference>
<protein>
    <submittedName>
        <fullName evidence="7">Transposase</fullName>
    </submittedName>
</protein>
<dbReference type="Pfam" id="PF01609">
    <property type="entry name" value="DDE_Tnp_1"/>
    <property type="match status" value="1"/>
</dbReference>